<dbReference type="OrthoDB" id="303066at2759"/>
<dbReference type="GeneID" id="19015635"/>
<dbReference type="PANTHER" id="PTHR13167">
    <property type="entry name" value="PIEZO-TYPE MECHANOSENSITIVE ION CHANNEL COMPONENT"/>
    <property type="match status" value="1"/>
</dbReference>
<dbReference type="Pfam" id="PF24874">
    <property type="entry name" value="Piezo_THU9_anchor"/>
    <property type="match status" value="1"/>
</dbReference>
<feature type="transmembrane region" description="Helical" evidence="7">
    <location>
        <begin position="267"/>
        <end position="289"/>
    </location>
</feature>
<feature type="transmembrane region" description="Helical" evidence="7">
    <location>
        <begin position="483"/>
        <end position="502"/>
    </location>
</feature>
<dbReference type="GO" id="GO:0008381">
    <property type="term" value="F:mechanosensitive monoatomic ion channel activity"/>
    <property type="evidence" value="ECO:0007669"/>
    <property type="project" value="InterPro"/>
</dbReference>
<dbReference type="GO" id="GO:0042391">
    <property type="term" value="P:regulation of membrane potential"/>
    <property type="evidence" value="ECO:0007669"/>
    <property type="project" value="TreeGrafter"/>
</dbReference>
<dbReference type="InterPro" id="IPR027272">
    <property type="entry name" value="Piezo"/>
</dbReference>
<evidence type="ECO:0000256" key="4">
    <source>
        <dbReference type="ARBA" id="ARBA00022989"/>
    </source>
</evidence>
<keyword evidence="4 7" id="KW-1133">Transmembrane helix</keyword>
<proteinExistence type="inferred from homology"/>
<feature type="transmembrane region" description="Helical" evidence="7">
    <location>
        <begin position="1383"/>
        <end position="1411"/>
    </location>
</feature>
<dbReference type="Pfam" id="PF12166">
    <property type="entry name" value="Piezo_cap"/>
    <property type="match status" value="1"/>
</dbReference>
<dbReference type="eggNOG" id="KOG1893">
    <property type="taxonomic scope" value="Eukaryota"/>
</dbReference>
<dbReference type="GO" id="GO:0050982">
    <property type="term" value="P:detection of mechanical stimulus"/>
    <property type="evidence" value="ECO:0007669"/>
    <property type="project" value="TreeGrafter"/>
</dbReference>
<evidence type="ECO:0000256" key="5">
    <source>
        <dbReference type="ARBA" id="ARBA00023136"/>
    </source>
</evidence>
<feature type="domain" description="Piezo transmembrane helical unit" evidence="9">
    <location>
        <begin position="1717"/>
        <end position="1815"/>
    </location>
</feature>
<feature type="compositionally biased region" description="Basic and acidic residues" evidence="6">
    <location>
        <begin position="1572"/>
        <end position="1587"/>
    </location>
</feature>
<evidence type="ECO:0000256" key="3">
    <source>
        <dbReference type="ARBA" id="ARBA00022692"/>
    </source>
</evidence>
<comment type="similarity">
    <text evidence="2">Belongs to the PIEZO (TC 1.A.75) family.</text>
</comment>
<dbReference type="InterPro" id="IPR056768">
    <property type="entry name" value="THU_Piezo"/>
</dbReference>
<dbReference type="PANTHER" id="PTHR13167:SF25">
    <property type="entry name" value="PIEZO-TYPE MECHANOSENSITIVE ION CHANNEL COMPONENT"/>
    <property type="match status" value="1"/>
</dbReference>
<feature type="compositionally biased region" description="Basic and acidic residues" evidence="6">
    <location>
        <begin position="1618"/>
        <end position="1641"/>
    </location>
</feature>
<feature type="transmembrane region" description="Helical" evidence="7">
    <location>
        <begin position="611"/>
        <end position="631"/>
    </location>
</feature>
<dbReference type="Pfam" id="PF23188">
    <property type="entry name" value="THU_Piezo1"/>
    <property type="match status" value="1"/>
</dbReference>
<feature type="transmembrane region" description="Helical" evidence="7">
    <location>
        <begin position="1695"/>
        <end position="1712"/>
    </location>
</feature>
<feature type="region of interest" description="Disordered" evidence="6">
    <location>
        <begin position="1569"/>
        <end position="1677"/>
    </location>
</feature>
<reference evidence="11 12" key="1">
    <citation type="submission" date="2011-10" db="EMBL/GenBank/DDBJ databases">
        <authorList>
            <person name="Genoscope - CEA"/>
        </authorList>
    </citation>
    <scope>NUCLEOTIDE SEQUENCE [LARGE SCALE GENOMIC DNA]</scope>
    <source>
        <strain evidence="11 12">RCC 1105</strain>
    </source>
</reference>
<dbReference type="EMBL" id="FO082274">
    <property type="protein sequence ID" value="CCO16755.1"/>
    <property type="molecule type" value="Genomic_DNA"/>
</dbReference>
<evidence type="ECO:0000259" key="9">
    <source>
        <dbReference type="Pfam" id="PF23188"/>
    </source>
</evidence>
<feature type="region of interest" description="Disordered" evidence="6">
    <location>
        <begin position="689"/>
        <end position="712"/>
    </location>
</feature>
<keyword evidence="3 7" id="KW-0812">Transmembrane</keyword>
<evidence type="ECO:0000313" key="12">
    <source>
        <dbReference type="Proteomes" id="UP000198341"/>
    </source>
</evidence>
<evidence type="ECO:0000256" key="6">
    <source>
        <dbReference type="SAM" id="MobiDB-lite"/>
    </source>
</evidence>
<keyword evidence="12" id="KW-1185">Reference proteome</keyword>
<feature type="transmembrane region" description="Helical" evidence="7">
    <location>
        <begin position="742"/>
        <end position="760"/>
    </location>
</feature>
<dbReference type="RefSeq" id="XP_007513197.1">
    <property type="nucleotide sequence ID" value="XM_007513135.1"/>
</dbReference>
<feature type="transmembrane region" description="Helical" evidence="7">
    <location>
        <begin position="2257"/>
        <end position="2279"/>
    </location>
</feature>
<dbReference type="InterPro" id="IPR031334">
    <property type="entry name" value="Piezo_cap_dom"/>
</dbReference>
<feature type="domain" description="Piezo non-specific cation channel cap" evidence="8">
    <location>
        <begin position="2341"/>
        <end position="2598"/>
    </location>
</feature>
<dbReference type="GO" id="GO:0071260">
    <property type="term" value="P:cellular response to mechanical stimulus"/>
    <property type="evidence" value="ECO:0007669"/>
    <property type="project" value="TreeGrafter"/>
</dbReference>
<dbReference type="STRING" id="41875.K8EW97"/>
<dbReference type="Proteomes" id="UP000198341">
    <property type="component" value="Chromosome 5"/>
</dbReference>
<feature type="transmembrane region" description="Helical" evidence="7">
    <location>
        <begin position="1160"/>
        <end position="1181"/>
    </location>
</feature>
<feature type="transmembrane region" description="Helical" evidence="7">
    <location>
        <begin position="583"/>
        <end position="599"/>
    </location>
</feature>
<feature type="transmembrane region" description="Helical" evidence="7">
    <location>
        <begin position="1431"/>
        <end position="1453"/>
    </location>
</feature>
<feature type="region of interest" description="Disordered" evidence="6">
    <location>
        <begin position="1229"/>
        <end position="1256"/>
    </location>
</feature>
<dbReference type="InterPro" id="IPR056770">
    <property type="entry name" value="Piezo_THU9_anchor"/>
</dbReference>
<dbReference type="GO" id="GO:0016020">
    <property type="term" value="C:membrane"/>
    <property type="evidence" value="ECO:0007669"/>
    <property type="project" value="UniProtKB-SubCell"/>
</dbReference>
<feature type="transmembrane region" description="Helical" evidence="7">
    <location>
        <begin position="392"/>
        <end position="410"/>
    </location>
</feature>
<feature type="transmembrane region" description="Helical" evidence="7">
    <location>
        <begin position="1279"/>
        <end position="1297"/>
    </location>
</feature>
<feature type="transmembrane region" description="Helical" evidence="7">
    <location>
        <begin position="766"/>
        <end position="786"/>
    </location>
</feature>
<feature type="transmembrane region" description="Helical" evidence="7">
    <location>
        <begin position="1718"/>
        <end position="1747"/>
    </location>
</feature>
<evidence type="ECO:0000256" key="7">
    <source>
        <dbReference type="SAM" id="Phobius"/>
    </source>
</evidence>
<protein>
    <submittedName>
        <fullName evidence="11">Unnamed protein product</fullName>
    </submittedName>
</protein>
<feature type="transmembrane region" description="Helical" evidence="7">
    <location>
        <begin position="2515"/>
        <end position="2534"/>
    </location>
</feature>
<sequence>MWQRHRRCSSRELRTRYCRDHQYWYVRHLSVVFTLFSRLCARVCVCADSHELRSALTISLLLKIQTNSSPVFNILSFLPSNDHQRQSILFLFVFAAERITGSQNRVLTQEIVRTRRQIIWWAALGLAIFGMLGELVVQTSFIAFKTNSKWHEELMRVLGFVKLRSVLEYVMEFVPLFLVAISAAGKLHLSRERELALLGGIDAEEDGVVLVDPFFLRDRALIRCAFTAGIAAAAVPSITGIPYFLFAAIFLTSWGLLDKRKLVRPPAFILVVAMAYACVHFMLIVCYQLPQLHDSANKTFASWIGLYIMDGSDGPVIRGMRLLQLFTIAGFFSSVCEASANEDIVDEVQYNQDGSITEGLDDIDEPLISHMRSSDRETSEATLEDPGVQVRLLAKFSGVISACAIILSAITAPSALAFPILLFSLMSVLYPPTHREFSKLLAPSALIYVALWSFVEFIVQAIPETDNNSFFLVLGLSRQENDWIGSLRMGSVFTGMTILAYFSRLARGTPNETALQAAASMQEESLPSSFVFVNAEYDNVDYDFDEDGFTPSESGWAGVAASFASKLLIPLLLWLVALSRDDIIHAGLFCLFLLTIAKPGKTSILIFTSRIMAMLIACMYLWSLDTLPALLGRRRFSKFEDFLKIIGLWNEDVVRSMWPMALVLFVDVAVIHMPGIIRALSHLFPGAEDGEMDPSSNNPSAPANIDDESSMNSRRKRVQALPKIKLLISAILSEFWISSKRVLNFTGAYSVLIIGLFTVLTNECSLLNLALLLFLGGALVVPFDTIEDRNRRSVRWGALFTFALANLAVRYAFGAFPLARWVGMNSEAQDFLANNVGLEPNLPRNKLMTSLLGPSLLLIATHFHRIGLLRNEPTSLLSAGRESDQPIRLVIAGTQKGRIPMIKRICILHCDKFLTLVALGFSFQRGVDIIGGLMLFALMCTLFSPKLARTSEILGAVAILSALLEYTYNIDWIHRALSDSEDTMSWIGAQYYPLREVDPMKEEAIWPRNERMLLWPVFVLVAVEFCRISRNWLVKLPPALKSGCAPELCHLFWPPRNPEARSAALKRSTITKRTPFRRMDSIPDDHELVSEDVNSEDGTSTTTYSETYLSGDRSESLRARAKRLLFQKARTSIDQLNSLFFILPEFVEGALALLMPGLAYVVFGTVGIASGNVLSLVYLGLMLQMMEKEQVFTAPSNRLKVWKLVSFVCGVALFWQYIASMGEYPKDNGKDDFSEMPQTPPSPSGNNSSSDDAALGKSEREYETDELLVWFGLVKRSKYMLLGHFLAFFVAACQLRMDSVLASMEERARTAVIAENPDLEEHQITEAATLMLPRRTPTQLALLPRRPGDPTLKIFSALTWEATSNWTILDWTRYYIVRYSREAAFILVIVAGTCMNDVIHAGYLILSVSILKNRTWDRVDELLVWMKRYNLLIMGSVLAYQAPFESLVGVWFANRENTLCSLLHLIGFYRVDSVLGFDAGQLGPDLFIFATMSCLRYLISSHEYAAVLEMDRQARSRTKTGDKAETWKRVRKYYLQCLKAMREREDRHKRVEEIRNDIQNLSLEVVRLENMQQKDRSSEAVKQSKDEDNGDGEDDRSVKTPSISESKLRHRKVAGARPKIDDWVEEQAKTPPRETPWEGIDRSFAGSDTIQDSETYAGGGGESVASDVKEDANNEDEEKLEDLVDEFIRGDRRSVFGFIVAGIIDIWPWVSAPESSLVYFFYFLAFAMNFSLITVVYPTSLVCAALIASPKPGPKFWRFMLRYSETVIVLSYILSIPCSKACFSWKLCGQSNIIGVPDFSQPFVVSTLPLFLAYFATLLHSFGQGGVYELKPRYDTWLSSTYVPTEDEIVENSENILDEAVMEEMSPRSRYGIGRRGTLPDFENLRRSGNDYMYSRDSFQNISRNLDTFFQRLLTDETEFGPSFLSISILDTEDHTEDDWTKIGNDLNFALLQLQDFENANNADYYSLDLVETDVKGTLHQKGHRTAVFQVVAPLTILTPAADAANGVKKLQLREASAGLQDKGENVMPDLPGITSVRAFHREPENFYGITATVDIIAALFALFFYQSSIEADPQALIETVSQGLFPQDYVFTMFFILVLLLVDAVIYLKRAKAAKVFYHYTTFAFYTTGLLILYHKSTTSNHEALRVFFLIKCLSFATSARQLRCGFPVVVNESLRWLKRRNEEFASILFGIYYSIPFLYELKVLLDFACTASSLDIFDWLKLEDINRSLFEIDIRNKTYYKRYPFGKPQPTWKKVYLEGGGLFVLLFAALVVPFFVFSTSNPQVGPNPVLETRMNITFVSPSGSSAFEVFAGGNRRTIQSEEWMSLNTDSVTPPPVRHPNQIQDACLSPDSDKIWALPPPAMKDFSNSIVAGTEILTYWNFRRALPLDNRLVTAGGRSVVLQEREAEKLRKMISGEDDDAVLIKGLYPRVWRVLGKGDPVLEISTNQFVDCSFKLNALNTSQPWWSVGCGVNVKLNSGDNIFWEQCKDTGSGPEIILISSEVATGAFAQFSKIVGGLTGMYVAYILAIGTFIRGMTSNLVTKIPHQDLPCTRRLTALCEDIYVMRNAGEHLLEERLYWLLIRIYRSPTVLFEFTRTERGDAEPERPQRRFIEH</sequence>
<gene>
    <name evidence="11" type="ORF">Bathy05g01310</name>
</gene>
<feature type="transmembrane region" description="Helical" evidence="7">
    <location>
        <begin position="2090"/>
        <end position="2109"/>
    </location>
</feature>
<dbReference type="KEGG" id="bpg:Bathy05g01310"/>
<evidence type="ECO:0000259" key="10">
    <source>
        <dbReference type="Pfam" id="PF24874"/>
    </source>
</evidence>
<keyword evidence="5 7" id="KW-0472">Membrane</keyword>
<organism evidence="11 12">
    <name type="scientific">Bathycoccus prasinos</name>
    <dbReference type="NCBI Taxonomy" id="41875"/>
    <lineage>
        <taxon>Eukaryota</taxon>
        <taxon>Viridiplantae</taxon>
        <taxon>Chlorophyta</taxon>
        <taxon>Mamiellophyceae</taxon>
        <taxon>Mamiellales</taxon>
        <taxon>Bathycoccaceae</taxon>
        <taxon>Bathycoccus</taxon>
    </lineage>
</organism>
<evidence type="ECO:0000256" key="1">
    <source>
        <dbReference type="ARBA" id="ARBA00004141"/>
    </source>
</evidence>
<evidence type="ECO:0000259" key="8">
    <source>
        <dbReference type="Pfam" id="PF12166"/>
    </source>
</evidence>
<comment type="subcellular location">
    <subcellularLocation>
        <location evidence="1">Membrane</location>
        <topology evidence="1">Multi-pass membrane protein</topology>
    </subcellularLocation>
</comment>
<evidence type="ECO:0000313" key="11">
    <source>
        <dbReference type="EMBL" id="CCO16755.1"/>
    </source>
</evidence>
<evidence type="ECO:0000256" key="2">
    <source>
        <dbReference type="ARBA" id="ARBA00007821"/>
    </source>
</evidence>
<feature type="transmembrane region" description="Helical" evidence="7">
    <location>
        <begin position="166"/>
        <end position="185"/>
    </location>
</feature>
<feature type="transmembrane region" description="Helical" evidence="7">
    <location>
        <begin position="445"/>
        <end position="463"/>
    </location>
</feature>
<feature type="transmembrane region" description="Helical" evidence="7">
    <location>
        <begin position="118"/>
        <end position="146"/>
    </location>
</feature>
<feature type="transmembrane region" description="Helical" evidence="7">
    <location>
        <begin position="556"/>
        <end position="577"/>
    </location>
</feature>
<feature type="transmembrane region" description="Helical" evidence="7">
    <location>
        <begin position="225"/>
        <end position="255"/>
    </location>
</feature>
<accession>K8EW97</accession>
<feature type="domain" description="Piezo THU9 and anchor" evidence="10">
    <location>
        <begin position="2046"/>
        <end position="2280"/>
    </location>
</feature>
<feature type="transmembrane region" description="Helical" evidence="7">
    <location>
        <begin position="798"/>
        <end position="819"/>
    </location>
</feature>
<feature type="transmembrane region" description="Helical" evidence="7">
    <location>
        <begin position="1201"/>
        <end position="1218"/>
    </location>
</feature>
<name>K8EW97_9CHLO</name>
<feature type="transmembrane region" description="Helical" evidence="7">
    <location>
        <begin position="2047"/>
        <end position="2070"/>
    </location>
</feature>
<dbReference type="GO" id="GO:0005261">
    <property type="term" value="F:monoatomic cation channel activity"/>
    <property type="evidence" value="ECO:0007669"/>
    <property type="project" value="TreeGrafter"/>
</dbReference>